<evidence type="ECO:0000256" key="1">
    <source>
        <dbReference type="ARBA" id="ARBA00005417"/>
    </source>
</evidence>
<dbReference type="EMBL" id="JAFMPM010000006">
    <property type="protein sequence ID" value="MBO0613238.1"/>
    <property type="molecule type" value="Genomic_DNA"/>
</dbReference>
<name>A0A8B0SGS7_9GAMM</name>
<keyword evidence="3" id="KW-0547">Nucleotide-binding</keyword>
<dbReference type="GO" id="GO:0140359">
    <property type="term" value="F:ABC-type transporter activity"/>
    <property type="evidence" value="ECO:0007669"/>
    <property type="project" value="InterPro"/>
</dbReference>
<dbReference type="GO" id="GO:0016020">
    <property type="term" value="C:membrane"/>
    <property type="evidence" value="ECO:0007669"/>
    <property type="project" value="InterPro"/>
</dbReference>
<organism evidence="7">
    <name type="scientific">Thiothrix fructosivorans</name>
    <dbReference type="NCBI Taxonomy" id="111770"/>
    <lineage>
        <taxon>Bacteria</taxon>
        <taxon>Pseudomonadati</taxon>
        <taxon>Pseudomonadota</taxon>
        <taxon>Gammaproteobacteria</taxon>
        <taxon>Thiotrichales</taxon>
        <taxon>Thiotrichaceae</taxon>
        <taxon>Thiothrix</taxon>
    </lineage>
</organism>
<dbReference type="Pfam" id="PF00005">
    <property type="entry name" value="ABC_tran"/>
    <property type="match status" value="1"/>
</dbReference>
<evidence type="ECO:0000313" key="6">
    <source>
        <dbReference type="EMBL" id="MBO0613238.1"/>
    </source>
</evidence>
<dbReference type="PANTHER" id="PTHR46743">
    <property type="entry name" value="TEICHOIC ACIDS EXPORT ATP-BINDING PROTEIN TAGH"/>
    <property type="match status" value="1"/>
</dbReference>
<reference evidence="7" key="2">
    <citation type="submission" date="2021-04" db="EMBL/GenBank/DDBJ databases">
        <title>Complete Genome and methylome analysis of Thiothrix fructosivorans ATCC 49748.</title>
        <authorList>
            <person name="Fomenkov A."/>
            <person name="Sun L."/>
            <person name="Vincze T."/>
            <person name="Grabovich M.Y."/>
            <person name="Roberts R.J."/>
        </authorList>
    </citation>
    <scope>NUCLEOTIDE SEQUENCE</scope>
    <source>
        <strain evidence="7">ATCC 49748</strain>
    </source>
</reference>
<dbReference type="AlphaFoldDB" id="A0A8B0SGS7"/>
<evidence type="ECO:0000313" key="8">
    <source>
        <dbReference type="Proteomes" id="UP000664466"/>
    </source>
</evidence>
<evidence type="ECO:0000256" key="4">
    <source>
        <dbReference type="ARBA" id="ARBA00022840"/>
    </source>
</evidence>
<keyword evidence="2" id="KW-0813">Transport</keyword>
<dbReference type="Pfam" id="PF14524">
    <property type="entry name" value="Wzt_C"/>
    <property type="match status" value="1"/>
</dbReference>
<dbReference type="InterPro" id="IPR050683">
    <property type="entry name" value="Bact_Polysacc_Export_ATP-bd"/>
</dbReference>
<dbReference type="GO" id="GO:0005524">
    <property type="term" value="F:ATP binding"/>
    <property type="evidence" value="ECO:0007669"/>
    <property type="project" value="UniProtKB-KW"/>
</dbReference>
<dbReference type="EMBL" id="CP072748">
    <property type="protein sequence ID" value="QTX11323.1"/>
    <property type="molecule type" value="Genomic_DNA"/>
</dbReference>
<dbReference type="InterPro" id="IPR029439">
    <property type="entry name" value="Wzt_C"/>
</dbReference>
<evidence type="ECO:0000256" key="2">
    <source>
        <dbReference type="ARBA" id="ARBA00022448"/>
    </source>
</evidence>
<evidence type="ECO:0000259" key="5">
    <source>
        <dbReference type="PROSITE" id="PS50893"/>
    </source>
</evidence>
<dbReference type="InterPro" id="IPR017871">
    <property type="entry name" value="ABC_transporter-like_CS"/>
</dbReference>
<dbReference type="GO" id="GO:0016887">
    <property type="term" value="F:ATP hydrolysis activity"/>
    <property type="evidence" value="ECO:0007669"/>
    <property type="project" value="InterPro"/>
</dbReference>
<protein>
    <submittedName>
        <fullName evidence="7">ABC transporter ATP-binding protein</fullName>
    </submittedName>
</protein>
<evidence type="ECO:0000256" key="3">
    <source>
        <dbReference type="ARBA" id="ARBA00022741"/>
    </source>
</evidence>
<dbReference type="InterPro" id="IPR003439">
    <property type="entry name" value="ABC_transporter-like_ATP-bd"/>
</dbReference>
<dbReference type="InterPro" id="IPR003593">
    <property type="entry name" value="AAA+_ATPase"/>
</dbReference>
<dbReference type="Proteomes" id="UP000664466">
    <property type="component" value="Unassembled WGS sequence"/>
</dbReference>
<sequence length="443" mass="48774">MSSEFAIKIDGIGKNYHIYEKPYHRLLQMFRGTKKVYYRDFWAVRDVSVAIKKGETVGIIGRNGSGKSTLLQMICGTLTPSTGHITVNGRIAALLELGAGFNPEFSGRENVYMNAAVLGLSNTDIDTRFAAIAAFADIGDFIEQPVKTYSSGMFVRLAFAVIAHVDADILVIDEALSVGDAVFSQKCMRFLRKFKEHGTLIFVSHDMGSVLNLCERAVWLHAGQLKQMGISKDVAESYLQYTLQETYGNDVQLQELAVGNITEVKDVPIEIEAGAALIDYGSQMSATENMHIANGWKTGAGEILSVRLEPLIPQPTSVLRGGEAVRMVVTAKTHQDLDHPILGFLVRDRLGQDLFGENTLAFTDVNPTPIAAGKVFEGEFVFRLPMLPNGQYIVMASLANGDIVNHVQHHWLHDALILNISSSKVRWGLVGIQFDKVNFKEVV</sequence>
<dbReference type="CDD" id="cd03220">
    <property type="entry name" value="ABC_KpsT_Wzt"/>
    <property type="match status" value="1"/>
</dbReference>
<keyword evidence="8" id="KW-1185">Reference proteome</keyword>
<dbReference type="InterPro" id="IPR015860">
    <property type="entry name" value="ABC_transpr_TagH-like"/>
</dbReference>
<dbReference type="SMART" id="SM00382">
    <property type="entry name" value="AAA"/>
    <property type="match status" value="1"/>
</dbReference>
<dbReference type="PANTHER" id="PTHR46743:SF2">
    <property type="entry name" value="TEICHOIC ACIDS EXPORT ATP-BINDING PROTEIN TAGH"/>
    <property type="match status" value="1"/>
</dbReference>
<dbReference type="Gene3D" id="3.40.50.300">
    <property type="entry name" value="P-loop containing nucleotide triphosphate hydrolases"/>
    <property type="match status" value="1"/>
</dbReference>
<dbReference type="PROSITE" id="PS00211">
    <property type="entry name" value="ABC_TRANSPORTER_1"/>
    <property type="match status" value="1"/>
</dbReference>
<dbReference type="PROSITE" id="PS50893">
    <property type="entry name" value="ABC_TRANSPORTER_2"/>
    <property type="match status" value="1"/>
</dbReference>
<dbReference type="RefSeq" id="WP_207250947.1">
    <property type="nucleotide sequence ID" value="NZ_JAFMPM010000006.1"/>
</dbReference>
<comment type="similarity">
    <text evidence="1">Belongs to the ABC transporter superfamily.</text>
</comment>
<dbReference type="Gene3D" id="2.70.50.60">
    <property type="entry name" value="abc- transporter (atp binding component) like domain"/>
    <property type="match status" value="1"/>
</dbReference>
<feature type="domain" description="ABC transporter" evidence="5">
    <location>
        <begin position="24"/>
        <end position="247"/>
    </location>
</feature>
<accession>A0A8B0SGS7</accession>
<keyword evidence="4 7" id="KW-0067">ATP-binding</keyword>
<dbReference type="InterPro" id="IPR027417">
    <property type="entry name" value="P-loop_NTPase"/>
</dbReference>
<evidence type="ECO:0000313" key="7">
    <source>
        <dbReference type="EMBL" id="QTX11323.1"/>
    </source>
</evidence>
<gene>
    <name evidence="7" type="ORF">J1836_002910</name>
    <name evidence="6" type="ORF">J1836_09915</name>
</gene>
<dbReference type="CDD" id="cd10147">
    <property type="entry name" value="Wzt_C-like"/>
    <property type="match status" value="1"/>
</dbReference>
<dbReference type="SUPFAM" id="SSF52540">
    <property type="entry name" value="P-loop containing nucleoside triphosphate hydrolases"/>
    <property type="match status" value="1"/>
</dbReference>
<proteinExistence type="inferred from homology"/>
<reference evidence="6 8" key="1">
    <citation type="submission" date="2021-03" db="EMBL/GenBank/DDBJ databases">
        <title>Draft genome and methylome analysis of Thiotrix fructosivoruns ATCC 49748.</title>
        <authorList>
            <person name="Fomenkov A."/>
            <person name="Grabovich M.Y."/>
            <person name="Roberts R.J."/>
        </authorList>
    </citation>
    <scope>NUCLEOTIDE SEQUENCE [LARGE SCALE GENOMIC DNA]</scope>
    <source>
        <strain evidence="6 8">ATCC 49748</strain>
    </source>
</reference>